<proteinExistence type="predicted"/>
<dbReference type="InterPro" id="IPR012296">
    <property type="entry name" value="Nuclease_put_TT1808"/>
</dbReference>
<dbReference type="CDD" id="cd06260">
    <property type="entry name" value="DUF820-like"/>
    <property type="match status" value="1"/>
</dbReference>
<evidence type="ECO:0000313" key="3">
    <source>
        <dbReference type="Proteomes" id="UP000662074"/>
    </source>
</evidence>
<keyword evidence="3" id="KW-1185">Reference proteome</keyword>
<dbReference type="PANTHER" id="PTHR34107:SF4">
    <property type="entry name" value="SLL1222 PROTEIN"/>
    <property type="match status" value="1"/>
</dbReference>
<evidence type="ECO:0000259" key="1">
    <source>
        <dbReference type="Pfam" id="PF05685"/>
    </source>
</evidence>
<reference evidence="2" key="2">
    <citation type="submission" date="2020-09" db="EMBL/GenBank/DDBJ databases">
        <authorList>
            <person name="Sun Q."/>
            <person name="Sedlacek I."/>
        </authorList>
    </citation>
    <scope>NUCLEOTIDE SEQUENCE</scope>
    <source>
        <strain evidence="2">CCM 8711</strain>
    </source>
</reference>
<dbReference type="SUPFAM" id="SSF52980">
    <property type="entry name" value="Restriction endonuclease-like"/>
    <property type="match status" value="1"/>
</dbReference>
<protein>
    <submittedName>
        <fullName evidence="2">Restriction endonuclease</fullName>
    </submittedName>
</protein>
<keyword evidence="2" id="KW-0378">Hydrolase</keyword>
<dbReference type="EMBL" id="BMDO01000001">
    <property type="protein sequence ID" value="GGI49777.1"/>
    <property type="molecule type" value="Genomic_DNA"/>
</dbReference>
<dbReference type="InterPro" id="IPR008538">
    <property type="entry name" value="Uma2"/>
</dbReference>
<comment type="caution">
    <text evidence="2">The sequence shown here is derived from an EMBL/GenBank/DDBJ whole genome shotgun (WGS) entry which is preliminary data.</text>
</comment>
<feature type="domain" description="Putative restriction endonuclease" evidence="1">
    <location>
        <begin position="19"/>
        <end position="172"/>
    </location>
</feature>
<dbReference type="Gene3D" id="3.90.1570.10">
    <property type="entry name" value="tt1808, chain A"/>
    <property type="match status" value="1"/>
</dbReference>
<dbReference type="Proteomes" id="UP000662074">
    <property type="component" value="Unassembled WGS sequence"/>
</dbReference>
<keyword evidence="2" id="KW-0255">Endonuclease</keyword>
<organism evidence="2 3">
    <name type="scientific">Mucilaginibacter galii</name>
    <dbReference type="NCBI Taxonomy" id="2005073"/>
    <lineage>
        <taxon>Bacteria</taxon>
        <taxon>Pseudomonadati</taxon>
        <taxon>Bacteroidota</taxon>
        <taxon>Sphingobacteriia</taxon>
        <taxon>Sphingobacteriales</taxon>
        <taxon>Sphingobacteriaceae</taxon>
        <taxon>Mucilaginibacter</taxon>
    </lineage>
</organism>
<reference evidence="2" key="1">
    <citation type="journal article" date="2014" name="Int. J. Syst. Evol. Microbiol.">
        <title>Complete genome sequence of Corynebacterium casei LMG S-19264T (=DSM 44701T), isolated from a smear-ripened cheese.</title>
        <authorList>
            <consortium name="US DOE Joint Genome Institute (JGI-PGF)"/>
            <person name="Walter F."/>
            <person name="Albersmeier A."/>
            <person name="Kalinowski J."/>
            <person name="Ruckert C."/>
        </authorList>
    </citation>
    <scope>NUCLEOTIDE SEQUENCE</scope>
    <source>
        <strain evidence="2">CCM 8711</strain>
    </source>
</reference>
<dbReference type="AlphaFoldDB" id="A0A917N277"/>
<dbReference type="InterPro" id="IPR011335">
    <property type="entry name" value="Restrct_endonuc-II-like"/>
</dbReference>
<dbReference type="GO" id="GO:0004519">
    <property type="term" value="F:endonuclease activity"/>
    <property type="evidence" value="ECO:0007669"/>
    <property type="project" value="UniProtKB-KW"/>
</dbReference>
<gene>
    <name evidence="2" type="ORF">GCM10011425_09890</name>
</gene>
<dbReference type="PANTHER" id="PTHR34107">
    <property type="entry name" value="SLL0198 PROTEIN-RELATED"/>
    <property type="match status" value="1"/>
</dbReference>
<dbReference type="RefSeq" id="WP_188414320.1">
    <property type="nucleotide sequence ID" value="NZ_BMDO01000001.1"/>
</dbReference>
<dbReference type="Pfam" id="PF05685">
    <property type="entry name" value="Uma2"/>
    <property type="match status" value="1"/>
</dbReference>
<name>A0A917N277_9SPHI</name>
<accession>A0A917N277</accession>
<evidence type="ECO:0000313" key="2">
    <source>
        <dbReference type="EMBL" id="GGI49777.1"/>
    </source>
</evidence>
<sequence length="176" mass="20283">MKHILDIPRTAMEVFNMLPEGTLCEVIDNTLYMSPSPTTYHQRLLGKLFARIQTFIEDNVLGEAFVAPCDVYLDDQTNVVQPDILFIKKERLSIIERNGIIGAPDLIIEILSTNKSHGSKQELELYERNQVPEYIIIDPETRQVWHYLLNEHKYTALPTIESGKLLITQLDLNINF</sequence>
<keyword evidence="2" id="KW-0540">Nuclease</keyword>